<accession>A0AA88DUR0</accession>
<dbReference type="SMART" id="SM00389">
    <property type="entry name" value="HOX"/>
    <property type="match status" value="1"/>
</dbReference>
<feature type="compositionally biased region" description="Polar residues" evidence="5">
    <location>
        <begin position="129"/>
        <end position="143"/>
    </location>
</feature>
<protein>
    <recommendedName>
        <fullName evidence="10">Homeobox-DDT domain protein RLT3</fullName>
    </recommendedName>
</protein>
<dbReference type="InterPro" id="IPR018501">
    <property type="entry name" value="DDT_dom"/>
</dbReference>
<dbReference type="Pfam" id="PF02791">
    <property type="entry name" value="DDT"/>
    <property type="match status" value="1"/>
</dbReference>
<feature type="domain" description="DDT" evidence="7">
    <location>
        <begin position="357"/>
        <end position="416"/>
    </location>
</feature>
<dbReference type="InterPro" id="IPR028941">
    <property type="entry name" value="WHIM2_dom"/>
</dbReference>
<gene>
    <name evidence="8" type="ORF">TIFTF001_031295</name>
</gene>
<dbReference type="AlphaFoldDB" id="A0AA88DUR0"/>
<dbReference type="Pfam" id="PF15612">
    <property type="entry name" value="WHIM1"/>
    <property type="match status" value="1"/>
</dbReference>
<sequence>MEIKRKTPLQLEALDSFYLENNYPTMMEMEDYADTLGLTYKQVRGWFVEKRRKEKREGLVSASLQTSSSKCKQMSVVNNTMVKRKNKQNRIQDLFTLGYILSKVFRKDGPPLGVEFDSLPSMRFFPSKGSKSNTLNNNLSPGNSYLPCKENQKGTKRRKISEHAVVSTVFTGKYPPVKKHGMGKGLMTVWRVTNPHAGDIPTGIDFADEGTGASPIAKSVSRNPRVQVRKPLNQTISNKQARLRNKLQEKKKHSLKRREVELYKDGNHVLPEKENCELALEGRESQETFNQISMLMDDEGLEVRELEGVPDPPGCSGHSSTNARQGCSLCKDLLPKFPPNSVKMKKPFSTQPWESSAEIVKKLFKVFHFLYTYSLDVDICPFTLDEFAQAFHDKDSLLLGKIHVALLKLLLSDIEVEHNNSLSSNLSRSCNYLALLHSIENQESVLEFWRRSLNPLTWTEILRRVLFAAGFGSKQSTVRREALDKEMHLMVKYGLRPGTLKGELFKILLEQGNNGLKVSDLAKSLPIVELKFASTTEEVECKICSILSSDITLFEKISSATYRLRINAILKKAEEFQSDTEDSGAVDDDLCESDAYSSEEDSRCDAGNSSLGKARNLKPHKSKDETRNVCTEIDESHSGEAWLLGLMEGEYSDLSIEEKLNAMVALTDLVRAGLSIREEDPSKAIDECIPSIYRSGSGAKIKRSSAKNQSLLMQSWNQLGQLQGIKEAYTYWKDHAIDSSASISKFYEIFSEKGKDGKQTKTWVSVHPMQSIFLGSDRRYNRYWLFLGPCSGNDPGHRRVYFESSEDGHWEVIDTEEALRALLSVLDDRGKREALLIESLEKRQTFLYEAMSSRMVNSNGVRYLTQFDQIDPSIVREDSYSPVSDVENNLIMVDTTSDSLPSSGVIVIDVGNKGEDQNQKWSRLQAFDSWIWNSFYLNLNAVKYGKWSYFDSLSRCECCHDLYWRDEKHCRVCHTTFEIDFDQEERYAIHTATCRHKEASDMFPKVLPSQIQSLKAATYAIESVMPEDALVGAWTKSAHKLWVKRLRRTSSLQELSQVLGDFIGAINEDWLCECNTLPQSYNGEEIISCFTSLPQTTSAVALCGMMSRVPGKQDKQHPGVGTYWRASKEGRWTCAGEQCQKSHELT</sequence>
<dbReference type="Pfam" id="PF15613">
    <property type="entry name" value="WSD"/>
    <property type="match status" value="1"/>
</dbReference>
<comment type="caution">
    <text evidence="8">The sequence shown here is derived from an EMBL/GenBank/DDBJ whole genome shotgun (WGS) entry which is preliminary data.</text>
</comment>
<dbReference type="Proteomes" id="UP001187192">
    <property type="component" value="Unassembled WGS sequence"/>
</dbReference>
<name>A0AA88DUR0_FICCA</name>
<keyword evidence="9" id="KW-1185">Reference proteome</keyword>
<evidence type="ECO:0000313" key="8">
    <source>
        <dbReference type="EMBL" id="GMN62217.1"/>
    </source>
</evidence>
<evidence type="ECO:0000259" key="6">
    <source>
        <dbReference type="PROSITE" id="PS50071"/>
    </source>
</evidence>
<evidence type="ECO:0000256" key="1">
    <source>
        <dbReference type="ARBA" id="ARBA00004123"/>
    </source>
</evidence>
<keyword evidence="2 3" id="KW-0539">Nucleus</keyword>
<dbReference type="EMBL" id="BTGU01000125">
    <property type="protein sequence ID" value="GMN62217.1"/>
    <property type="molecule type" value="Genomic_DNA"/>
</dbReference>
<keyword evidence="3 4" id="KW-0371">Homeobox</keyword>
<dbReference type="PROSITE" id="PS50071">
    <property type="entry name" value="HOMEOBOX_2"/>
    <property type="match status" value="1"/>
</dbReference>
<dbReference type="Gene3D" id="1.10.10.60">
    <property type="entry name" value="Homeodomain-like"/>
    <property type="match status" value="1"/>
</dbReference>
<organism evidence="8 9">
    <name type="scientific">Ficus carica</name>
    <name type="common">Common fig</name>
    <dbReference type="NCBI Taxonomy" id="3494"/>
    <lineage>
        <taxon>Eukaryota</taxon>
        <taxon>Viridiplantae</taxon>
        <taxon>Streptophyta</taxon>
        <taxon>Embryophyta</taxon>
        <taxon>Tracheophyta</taxon>
        <taxon>Spermatophyta</taxon>
        <taxon>Magnoliopsida</taxon>
        <taxon>eudicotyledons</taxon>
        <taxon>Gunneridae</taxon>
        <taxon>Pentapetalae</taxon>
        <taxon>rosids</taxon>
        <taxon>fabids</taxon>
        <taxon>Rosales</taxon>
        <taxon>Moraceae</taxon>
        <taxon>Ficeae</taxon>
        <taxon>Ficus</taxon>
    </lineage>
</organism>
<dbReference type="GO" id="GO:0005634">
    <property type="term" value="C:nucleus"/>
    <property type="evidence" value="ECO:0007669"/>
    <property type="project" value="UniProtKB-SubCell"/>
</dbReference>
<evidence type="ECO:0000259" key="7">
    <source>
        <dbReference type="PROSITE" id="PS50827"/>
    </source>
</evidence>
<dbReference type="GO" id="GO:0006357">
    <property type="term" value="P:regulation of transcription by RNA polymerase II"/>
    <property type="evidence" value="ECO:0007669"/>
    <property type="project" value="InterPro"/>
</dbReference>
<feature type="DNA-binding region" description="Homeobox" evidence="3">
    <location>
        <begin position="9"/>
        <end position="58"/>
    </location>
</feature>
<dbReference type="SMART" id="SM00571">
    <property type="entry name" value="DDT"/>
    <property type="match status" value="1"/>
</dbReference>
<dbReference type="SUPFAM" id="SSF46689">
    <property type="entry name" value="Homeodomain-like"/>
    <property type="match status" value="1"/>
</dbReference>
<dbReference type="InterPro" id="IPR001356">
    <property type="entry name" value="HD"/>
</dbReference>
<evidence type="ECO:0000256" key="3">
    <source>
        <dbReference type="PROSITE-ProRule" id="PRU00108"/>
    </source>
</evidence>
<dbReference type="GO" id="GO:0003677">
    <property type="term" value="F:DNA binding"/>
    <property type="evidence" value="ECO:0007669"/>
    <property type="project" value="UniProtKB-UniRule"/>
</dbReference>
<comment type="subcellular location">
    <subcellularLocation>
        <location evidence="1 3 4">Nucleus</location>
    </subcellularLocation>
</comment>
<dbReference type="InterPro" id="IPR028942">
    <property type="entry name" value="WHIM1_dom"/>
</dbReference>
<keyword evidence="3 4" id="KW-0238">DNA-binding</keyword>
<reference evidence="8" key="1">
    <citation type="submission" date="2023-07" db="EMBL/GenBank/DDBJ databases">
        <title>draft genome sequence of fig (Ficus carica).</title>
        <authorList>
            <person name="Takahashi T."/>
            <person name="Nishimura K."/>
        </authorList>
    </citation>
    <scope>NUCLEOTIDE SEQUENCE</scope>
</reference>
<dbReference type="PROSITE" id="PS50827">
    <property type="entry name" value="DDT"/>
    <property type="match status" value="1"/>
</dbReference>
<evidence type="ECO:0000256" key="2">
    <source>
        <dbReference type="ARBA" id="ARBA00023242"/>
    </source>
</evidence>
<dbReference type="InterPro" id="IPR009057">
    <property type="entry name" value="Homeodomain-like_sf"/>
</dbReference>
<evidence type="ECO:0000313" key="9">
    <source>
        <dbReference type="Proteomes" id="UP001187192"/>
    </source>
</evidence>
<dbReference type="PANTHER" id="PTHR36968">
    <property type="entry name" value="HOMEOBOX-DDT DOMAIN PROTEIN RLT2"/>
    <property type="match status" value="1"/>
</dbReference>
<evidence type="ECO:0008006" key="10">
    <source>
        <dbReference type="Google" id="ProtNLM"/>
    </source>
</evidence>
<dbReference type="InterPro" id="IPR044977">
    <property type="entry name" value="RLT1-3"/>
</dbReference>
<proteinExistence type="predicted"/>
<dbReference type="CDD" id="cd00086">
    <property type="entry name" value="homeodomain"/>
    <property type="match status" value="1"/>
</dbReference>
<feature type="region of interest" description="Disordered" evidence="5">
    <location>
        <begin position="597"/>
        <end position="630"/>
    </location>
</feature>
<dbReference type="Pfam" id="PF00046">
    <property type="entry name" value="Homeodomain"/>
    <property type="match status" value="1"/>
</dbReference>
<feature type="domain" description="Homeobox" evidence="6">
    <location>
        <begin position="7"/>
        <end position="57"/>
    </location>
</feature>
<evidence type="ECO:0000256" key="4">
    <source>
        <dbReference type="RuleBase" id="RU000682"/>
    </source>
</evidence>
<evidence type="ECO:0000256" key="5">
    <source>
        <dbReference type="SAM" id="MobiDB-lite"/>
    </source>
</evidence>
<dbReference type="PANTHER" id="PTHR36968:SF8">
    <property type="entry name" value="HOMEOBOX-DDT DOMAIN PROTEIN RLT3 ISOFORM X1"/>
    <property type="match status" value="1"/>
</dbReference>
<feature type="region of interest" description="Disordered" evidence="5">
    <location>
        <begin position="129"/>
        <end position="160"/>
    </location>
</feature>